<name>A0A7R8MJH0_9CAUD</name>
<protein>
    <submittedName>
        <fullName evidence="1">Uncharacterized protein</fullName>
    </submittedName>
</protein>
<gene>
    <name evidence="1" type="ORF">LLCLJKAH_00077</name>
</gene>
<dbReference type="EMBL" id="LR881104">
    <property type="protein sequence ID" value="CAD5236066.1"/>
    <property type="molecule type" value="Genomic_DNA"/>
</dbReference>
<proteinExistence type="predicted"/>
<evidence type="ECO:0000313" key="2">
    <source>
        <dbReference type="Proteomes" id="UP000596247"/>
    </source>
</evidence>
<reference evidence="1 2" key="1">
    <citation type="submission" date="2020-09" db="EMBL/GenBank/DDBJ databases">
        <authorList>
            <person name="Jameson E."/>
        </authorList>
    </citation>
    <scope>NUCLEOTIDE SEQUENCE [LARGE SCALE GENOMIC DNA]</scope>
</reference>
<evidence type="ECO:0000313" key="1">
    <source>
        <dbReference type="EMBL" id="CAD5236066.1"/>
    </source>
</evidence>
<sequence>MVVGDKPHCWITTIQPTDGLFDYHCLLALTGFAIGSTELMAEALRYALAMVNPKEDDPVDAEMLWENIVEYIRELPAEMLEQYLYLRRCNWADFMQLEADAITQAVVSVAQEYSEIIRPMIRCGITPRSITDIVVIDDAAYIYYYPEVISREHNRWMLTS</sequence>
<keyword evidence="2" id="KW-1185">Reference proteome</keyword>
<organism evidence="1 2">
    <name type="scientific">Klebsiella phage vB_KvM-Eowyn</name>
    <dbReference type="NCBI Taxonomy" id="2762819"/>
    <lineage>
        <taxon>Viruses</taxon>
        <taxon>Duplodnaviria</taxon>
        <taxon>Heunggongvirae</taxon>
        <taxon>Uroviricota</taxon>
        <taxon>Caudoviricetes</taxon>
        <taxon>Chimalliviridae</taxon>
        <taxon>Eowynvirus</taxon>
        <taxon>Eowynvirus eowyn</taxon>
    </lineage>
</organism>
<dbReference type="Proteomes" id="UP000596247">
    <property type="component" value="Chromosome"/>
</dbReference>
<accession>A0A7R8MJH0</accession>